<proteinExistence type="inferred from homology"/>
<evidence type="ECO:0000313" key="6">
    <source>
        <dbReference type="Proteomes" id="UP000221165"/>
    </source>
</evidence>
<evidence type="ECO:0000256" key="3">
    <source>
        <dbReference type="SAM" id="MobiDB-lite"/>
    </source>
</evidence>
<protein>
    <recommendedName>
        <fullName evidence="4">CCDC43 PWI-like domain-containing protein</fullName>
    </recommendedName>
</protein>
<dbReference type="VEuPathDB" id="ToxoDB:CSUI_003246"/>
<organism evidence="5 6">
    <name type="scientific">Cystoisospora suis</name>
    <dbReference type="NCBI Taxonomy" id="483139"/>
    <lineage>
        <taxon>Eukaryota</taxon>
        <taxon>Sar</taxon>
        <taxon>Alveolata</taxon>
        <taxon>Apicomplexa</taxon>
        <taxon>Conoidasida</taxon>
        <taxon>Coccidia</taxon>
        <taxon>Eucoccidiorida</taxon>
        <taxon>Eimeriorina</taxon>
        <taxon>Sarcocystidae</taxon>
        <taxon>Cystoisospora</taxon>
    </lineage>
</organism>
<dbReference type="InterPro" id="IPR037666">
    <property type="entry name" value="CCDC43"/>
</dbReference>
<comment type="similarity">
    <text evidence="1">Belongs to the CCDC43 family.</text>
</comment>
<name>A0A2C6L5W5_9APIC</name>
<evidence type="ECO:0000256" key="2">
    <source>
        <dbReference type="ARBA" id="ARBA00023054"/>
    </source>
</evidence>
<dbReference type="RefSeq" id="XP_067924581.1">
    <property type="nucleotide sequence ID" value="XM_068063444.1"/>
</dbReference>
<evidence type="ECO:0000259" key="4">
    <source>
        <dbReference type="Pfam" id="PF26091"/>
    </source>
</evidence>
<reference evidence="5 6" key="1">
    <citation type="journal article" date="2017" name="Int. J. Parasitol.">
        <title>The genome of the protozoan parasite Cystoisospora suis and a reverse vaccinology approach to identify vaccine candidates.</title>
        <authorList>
            <person name="Palmieri N."/>
            <person name="Shrestha A."/>
            <person name="Ruttkowski B."/>
            <person name="Beck T."/>
            <person name="Vogl C."/>
            <person name="Tomley F."/>
            <person name="Blake D.P."/>
            <person name="Joachim A."/>
        </authorList>
    </citation>
    <scope>NUCLEOTIDE SEQUENCE [LARGE SCALE GENOMIC DNA]</scope>
    <source>
        <strain evidence="5 6">Wien I</strain>
    </source>
</reference>
<feature type="compositionally biased region" description="Low complexity" evidence="3">
    <location>
        <begin position="102"/>
        <end position="118"/>
    </location>
</feature>
<dbReference type="InterPro" id="IPR058771">
    <property type="entry name" value="PWI_CCDC43"/>
</dbReference>
<evidence type="ECO:0000256" key="1">
    <source>
        <dbReference type="ARBA" id="ARBA00005305"/>
    </source>
</evidence>
<dbReference type="EMBL" id="MIGC01001421">
    <property type="protein sequence ID" value="PHJ22904.1"/>
    <property type="molecule type" value="Genomic_DNA"/>
</dbReference>
<keyword evidence="6" id="KW-1185">Reference proteome</keyword>
<dbReference type="PANTHER" id="PTHR31684">
    <property type="entry name" value="COILED-COIL DOMAIN-CONTAINING PROTEIN 43"/>
    <property type="match status" value="1"/>
</dbReference>
<dbReference type="PANTHER" id="PTHR31684:SF2">
    <property type="entry name" value="COILED-COIL DOMAIN-CONTAINING PROTEIN 43"/>
    <property type="match status" value="1"/>
</dbReference>
<dbReference type="GeneID" id="94426655"/>
<accession>A0A2C6L5W5</accession>
<comment type="caution">
    <text evidence="5">The sequence shown here is derived from an EMBL/GenBank/DDBJ whole genome shotgun (WGS) entry which is preliminary data.</text>
</comment>
<dbReference type="Proteomes" id="UP000221165">
    <property type="component" value="Unassembled WGS sequence"/>
</dbReference>
<feature type="region of interest" description="Disordered" evidence="3">
    <location>
        <begin position="182"/>
        <end position="229"/>
    </location>
</feature>
<dbReference type="OrthoDB" id="2187466at2759"/>
<sequence length="229" mass="25895">MYAGSAEFEEFLCEHLEKIKVDTDVFKEYVLGILQDESMSSSEKVEAVTDSLQIAVEDESLASLVPDLASQFVEKWVKEVEEVQKQIKLQEQEAALKDAVKASTPGSSTTTAASSRASAWDAAQDTAVKQRLLDQFAWQVDEVVDFDENGADMIRNSSKKETQSGPIADDMFRNDNRARVAAAHQMDRLRAKAQHEDEMRRRAEQKKQEALKKEKEKQRVAKKERRAGR</sequence>
<dbReference type="AlphaFoldDB" id="A0A2C6L5W5"/>
<evidence type="ECO:0000313" key="5">
    <source>
        <dbReference type="EMBL" id="PHJ22904.1"/>
    </source>
</evidence>
<feature type="compositionally biased region" description="Basic and acidic residues" evidence="3">
    <location>
        <begin position="185"/>
        <end position="221"/>
    </location>
</feature>
<dbReference type="Pfam" id="PF26091">
    <property type="entry name" value="PWI_CCDC43"/>
    <property type="match status" value="1"/>
</dbReference>
<feature type="domain" description="CCDC43 PWI-like" evidence="4">
    <location>
        <begin position="4"/>
        <end position="77"/>
    </location>
</feature>
<keyword evidence="2" id="KW-0175">Coiled coil</keyword>
<feature type="region of interest" description="Disordered" evidence="3">
    <location>
        <begin position="99"/>
        <end position="118"/>
    </location>
</feature>
<gene>
    <name evidence="5" type="ORF">CSUI_003246</name>
</gene>